<evidence type="ECO:0000313" key="2">
    <source>
        <dbReference type="Proteomes" id="UP001500618"/>
    </source>
</evidence>
<reference evidence="1 2" key="1">
    <citation type="journal article" date="2019" name="Int. J. Syst. Evol. Microbiol.">
        <title>The Global Catalogue of Microorganisms (GCM) 10K type strain sequencing project: providing services to taxonomists for standard genome sequencing and annotation.</title>
        <authorList>
            <consortium name="The Broad Institute Genomics Platform"/>
            <consortium name="The Broad Institute Genome Sequencing Center for Infectious Disease"/>
            <person name="Wu L."/>
            <person name="Ma J."/>
        </authorList>
    </citation>
    <scope>NUCLEOTIDE SEQUENCE [LARGE SCALE GENOMIC DNA]</scope>
    <source>
        <strain evidence="1 2">JCM 14718</strain>
    </source>
</reference>
<gene>
    <name evidence="1" type="ORF">GCM10009765_84180</name>
</gene>
<sequence length="92" mass="10036">MRRLFARGFLPDRPDNRPASNFALTEANCTAFGSDGRRIRRTTRQQIIAAITAAVIQRLNSNMLGGEAVGVIHFTGADPGNQSLRLLSKIPT</sequence>
<accession>A0ABN2JDJ4</accession>
<name>A0ABN2JDJ4_9ACTN</name>
<evidence type="ECO:0000313" key="1">
    <source>
        <dbReference type="EMBL" id="GAA1723354.1"/>
    </source>
</evidence>
<organism evidence="1 2">
    <name type="scientific">Fodinicola feengrottensis</name>
    <dbReference type="NCBI Taxonomy" id="435914"/>
    <lineage>
        <taxon>Bacteria</taxon>
        <taxon>Bacillati</taxon>
        <taxon>Actinomycetota</taxon>
        <taxon>Actinomycetes</taxon>
        <taxon>Mycobacteriales</taxon>
        <taxon>Fodinicola</taxon>
    </lineage>
</organism>
<dbReference type="EMBL" id="BAAANY010000057">
    <property type="protein sequence ID" value="GAA1723354.1"/>
    <property type="molecule type" value="Genomic_DNA"/>
</dbReference>
<keyword evidence="2" id="KW-1185">Reference proteome</keyword>
<dbReference type="Proteomes" id="UP001500618">
    <property type="component" value="Unassembled WGS sequence"/>
</dbReference>
<proteinExistence type="predicted"/>
<comment type="caution">
    <text evidence="1">The sequence shown here is derived from an EMBL/GenBank/DDBJ whole genome shotgun (WGS) entry which is preliminary data.</text>
</comment>
<protein>
    <submittedName>
        <fullName evidence="1">Uncharacterized protein</fullName>
    </submittedName>
</protein>